<gene>
    <name evidence="6" type="ORF">BWR60_00790</name>
</gene>
<dbReference type="Pfam" id="PF08352">
    <property type="entry name" value="oligo_HPY"/>
    <property type="match status" value="2"/>
</dbReference>
<dbReference type="InterPro" id="IPR003593">
    <property type="entry name" value="AAA+_ATPase"/>
</dbReference>
<dbReference type="PANTHER" id="PTHR43776">
    <property type="entry name" value="TRANSPORT ATP-BINDING PROTEIN"/>
    <property type="match status" value="1"/>
</dbReference>
<evidence type="ECO:0000256" key="2">
    <source>
        <dbReference type="ARBA" id="ARBA00022448"/>
    </source>
</evidence>
<dbReference type="GO" id="GO:0005886">
    <property type="term" value="C:plasma membrane"/>
    <property type="evidence" value="ECO:0007669"/>
    <property type="project" value="UniProtKB-SubCell"/>
</dbReference>
<evidence type="ECO:0000256" key="1">
    <source>
        <dbReference type="ARBA" id="ARBA00004417"/>
    </source>
</evidence>
<evidence type="ECO:0000313" key="7">
    <source>
        <dbReference type="Proteomes" id="UP000196655"/>
    </source>
</evidence>
<dbReference type="GO" id="GO:0016887">
    <property type="term" value="F:ATP hydrolysis activity"/>
    <property type="evidence" value="ECO:0007669"/>
    <property type="project" value="InterPro"/>
</dbReference>
<name>A0A211ZVK9_9PROT</name>
<dbReference type="InterPro" id="IPR013563">
    <property type="entry name" value="Oligopep_ABC_C"/>
</dbReference>
<keyword evidence="3" id="KW-0547">Nucleotide-binding</keyword>
<dbReference type="EMBL" id="NHON01000001">
    <property type="protein sequence ID" value="OWJ69107.1"/>
    <property type="molecule type" value="Genomic_DNA"/>
</dbReference>
<dbReference type="GO" id="GO:0005524">
    <property type="term" value="F:ATP binding"/>
    <property type="evidence" value="ECO:0007669"/>
    <property type="project" value="UniProtKB-KW"/>
</dbReference>
<dbReference type="CDD" id="cd03257">
    <property type="entry name" value="ABC_NikE_OppD_transporters"/>
    <property type="match status" value="2"/>
</dbReference>
<dbReference type="NCBIfam" id="NF007739">
    <property type="entry name" value="PRK10419.1"/>
    <property type="match status" value="2"/>
</dbReference>
<evidence type="ECO:0000313" key="6">
    <source>
        <dbReference type="EMBL" id="OWJ69107.1"/>
    </source>
</evidence>
<dbReference type="InterPro" id="IPR003439">
    <property type="entry name" value="ABC_transporter-like_ATP-bd"/>
</dbReference>
<evidence type="ECO:0000256" key="3">
    <source>
        <dbReference type="ARBA" id="ARBA00022741"/>
    </source>
</evidence>
<keyword evidence="7" id="KW-1185">Reference proteome</keyword>
<keyword evidence="2" id="KW-0813">Transport</keyword>
<organism evidence="6 7">
    <name type="scientific">Inquilinus limosus</name>
    <dbReference type="NCBI Taxonomy" id="171674"/>
    <lineage>
        <taxon>Bacteria</taxon>
        <taxon>Pseudomonadati</taxon>
        <taxon>Pseudomonadota</taxon>
        <taxon>Alphaproteobacteria</taxon>
        <taxon>Rhodospirillales</taxon>
        <taxon>Rhodospirillaceae</taxon>
        <taxon>Inquilinus</taxon>
    </lineage>
</organism>
<dbReference type="PROSITE" id="PS50893">
    <property type="entry name" value="ABC_TRANSPORTER_2"/>
    <property type="match status" value="2"/>
</dbReference>
<proteinExistence type="predicted"/>
<sequence>MAAPLETLLEVEGLNFWYGPAPAAPEARVLKDVGFRVGRSAITALVGESGSGKSTLINAILGLHGASAYRLEAKSLRFAGTDLTRLSVREWHGLRGRRIGYVAQDATGSLNPLRRVGAQLIEALRIHHPGLARRTAQDEALERLAQVGFDEPRRVFDSYPHQLSGGMNQRVAIAATLAGDLELLLADEPTSSLDVSVQRQVLDHLTSVIARSGVSLLLITHDLALAADRADRLLVMKDGEIVEDGPTRRVLERPRHLYTRALIAAAPTLAGSGADAVSSPVAASDTLLRVRGLTKSYRISQGREVRAFEEISFDLRPRETLCIVGESGSGKTSLVRTVLQLTVADQGEVSFDGYRVGDLRGAGLKRYRRDAQMVYQNPYTALNPHHPVAAILREPLQIHGVGSRREQQAAASELLARVGLPEAFMSKRPGELSGGQRQRVAIARALITRPKMLVLDESVSALDVSAQQAILRLLRTLQDSFGLAYLFITHDLAVARQFSDRILVMRKGRTVEQGETESVFADPQHAYTRWLLDAAPGARTQPALPPVALTES</sequence>
<dbReference type="AlphaFoldDB" id="A0A211ZVK9"/>
<dbReference type="PROSITE" id="PS00211">
    <property type="entry name" value="ABC_TRANSPORTER_1"/>
    <property type="match status" value="1"/>
</dbReference>
<dbReference type="GO" id="GO:0055085">
    <property type="term" value="P:transmembrane transport"/>
    <property type="evidence" value="ECO:0007669"/>
    <property type="project" value="UniProtKB-ARBA"/>
</dbReference>
<protein>
    <recommendedName>
        <fullName evidence="5">ABC transporter domain-containing protein</fullName>
    </recommendedName>
</protein>
<keyword evidence="4" id="KW-0067">ATP-binding</keyword>
<comment type="subcellular location">
    <subcellularLocation>
        <location evidence="1">Cell inner membrane</location>
        <topology evidence="1">Peripheral membrane protein</topology>
    </subcellularLocation>
</comment>
<reference evidence="7" key="1">
    <citation type="submission" date="2017-05" db="EMBL/GenBank/DDBJ databases">
        <authorList>
            <person name="Macchi M."/>
            <person name="Festa S."/>
            <person name="Coppotelli B.M."/>
            <person name="Morelli I.S."/>
        </authorList>
    </citation>
    <scope>NUCLEOTIDE SEQUENCE [LARGE SCALE GENOMIC DNA]</scope>
    <source>
        <strain evidence="7">I</strain>
    </source>
</reference>
<dbReference type="RefSeq" id="WP_088149096.1">
    <property type="nucleotide sequence ID" value="NZ_NHON01000001.1"/>
</dbReference>
<evidence type="ECO:0000256" key="4">
    <source>
        <dbReference type="ARBA" id="ARBA00022840"/>
    </source>
</evidence>
<dbReference type="InterPro" id="IPR050319">
    <property type="entry name" value="ABC_transp_ATP-bind"/>
</dbReference>
<feature type="domain" description="ABC transporter" evidence="5">
    <location>
        <begin position="9"/>
        <end position="263"/>
    </location>
</feature>
<dbReference type="Gene3D" id="3.40.50.300">
    <property type="entry name" value="P-loop containing nucleotide triphosphate hydrolases"/>
    <property type="match status" value="2"/>
</dbReference>
<dbReference type="SMART" id="SM00382">
    <property type="entry name" value="AAA"/>
    <property type="match status" value="2"/>
</dbReference>
<comment type="caution">
    <text evidence="6">The sequence shown here is derived from an EMBL/GenBank/DDBJ whole genome shotgun (WGS) entry which is preliminary data.</text>
</comment>
<accession>A0A211ZVK9</accession>
<dbReference type="InterPro" id="IPR027417">
    <property type="entry name" value="P-loop_NTPase"/>
</dbReference>
<dbReference type="NCBIfam" id="NF008453">
    <property type="entry name" value="PRK11308.1"/>
    <property type="match status" value="2"/>
</dbReference>
<dbReference type="InterPro" id="IPR017871">
    <property type="entry name" value="ABC_transporter-like_CS"/>
</dbReference>
<dbReference type="SUPFAM" id="SSF52540">
    <property type="entry name" value="P-loop containing nucleoside triphosphate hydrolases"/>
    <property type="match status" value="2"/>
</dbReference>
<dbReference type="OrthoDB" id="9802264at2"/>
<feature type="domain" description="ABC transporter" evidence="5">
    <location>
        <begin position="288"/>
        <end position="532"/>
    </location>
</feature>
<dbReference type="Proteomes" id="UP000196655">
    <property type="component" value="Unassembled WGS sequence"/>
</dbReference>
<dbReference type="GO" id="GO:0015833">
    <property type="term" value="P:peptide transport"/>
    <property type="evidence" value="ECO:0007669"/>
    <property type="project" value="InterPro"/>
</dbReference>
<dbReference type="PANTHER" id="PTHR43776:SF8">
    <property type="entry name" value="ABC TRANSPORTER, ATP-BINDING PROTEIN"/>
    <property type="match status" value="1"/>
</dbReference>
<evidence type="ECO:0000259" key="5">
    <source>
        <dbReference type="PROSITE" id="PS50893"/>
    </source>
</evidence>
<dbReference type="Pfam" id="PF00005">
    <property type="entry name" value="ABC_tran"/>
    <property type="match status" value="2"/>
</dbReference>